<protein>
    <submittedName>
        <fullName evidence="2">Uncharacterized protein</fullName>
    </submittedName>
</protein>
<proteinExistence type="predicted"/>
<evidence type="ECO:0000313" key="3">
    <source>
        <dbReference type="Proteomes" id="UP000277204"/>
    </source>
</evidence>
<dbReference type="AlphaFoldDB" id="A0A183M320"/>
<accession>A0A183M320</accession>
<evidence type="ECO:0000313" key="2">
    <source>
        <dbReference type="EMBL" id="VDO90388.1"/>
    </source>
</evidence>
<dbReference type="EMBL" id="UZAI01005403">
    <property type="protein sequence ID" value="VDO90388.1"/>
    <property type="molecule type" value="Genomic_DNA"/>
</dbReference>
<sequence length="80" mass="8419">MLASGAGTGGSSTPDSNEFVRGTSPEFTDELGELVPVLDSIHLVPYKGFDEYPFDDPSCGPEAPGRLELVLLLYLSGCPS</sequence>
<gene>
    <name evidence="2" type="ORF">SMRZ_LOCUS10445</name>
</gene>
<organism evidence="2 3">
    <name type="scientific">Schistosoma margrebowiei</name>
    <dbReference type="NCBI Taxonomy" id="48269"/>
    <lineage>
        <taxon>Eukaryota</taxon>
        <taxon>Metazoa</taxon>
        <taxon>Spiralia</taxon>
        <taxon>Lophotrochozoa</taxon>
        <taxon>Platyhelminthes</taxon>
        <taxon>Trematoda</taxon>
        <taxon>Digenea</taxon>
        <taxon>Strigeidida</taxon>
        <taxon>Schistosomatoidea</taxon>
        <taxon>Schistosomatidae</taxon>
        <taxon>Schistosoma</taxon>
    </lineage>
</organism>
<name>A0A183M320_9TREM</name>
<reference evidence="2 3" key="1">
    <citation type="submission" date="2018-11" db="EMBL/GenBank/DDBJ databases">
        <authorList>
            <consortium name="Pathogen Informatics"/>
        </authorList>
    </citation>
    <scope>NUCLEOTIDE SEQUENCE [LARGE SCALE GENOMIC DNA]</scope>
    <source>
        <strain evidence="2 3">Zambia</strain>
    </source>
</reference>
<dbReference type="Proteomes" id="UP000277204">
    <property type="component" value="Unassembled WGS sequence"/>
</dbReference>
<evidence type="ECO:0000256" key="1">
    <source>
        <dbReference type="SAM" id="MobiDB-lite"/>
    </source>
</evidence>
<feature type="compositionally biased region" description="Gly residues" evidence="1">
    <location>
        <begin position="1"/>
        <end position="10"/>
    </location>
</feature>
<keyword evidence="3" id="KW-1185">Reference proteome</keyword>
<feature type="region of interest" description="Disordered" evidence="1">
    <location>
        <begin position="1"/>
        <end position="24"/>
    </location>
</feature>